<keyword evidence="3" id="KW-1185">Reference proteome</keyword>
<gene>
    <name evidence="2" type="ORF">HF526_25450</name>
</gene>
<dbReference type="Proteomes" id="UP000820669">
    <property type="component" value="Unassembled WGS sequence"/>
</dbReference>
<evidence type="ECO:0000256" key="1">
    <source>
        <dbReference type="SAM" id="MobiDB-lite"/>
    </source>
</evidence>
<feature type="compositionally biased region" description="Pro residues" evidence="1">
    <location>
        <begin position="31"/>
        <end position="51"/>
    </location>
</feature>
<evidence type="ECO:0000313" key="3">
    <source>
        <dbReference type="Proteomes" id="UP000820669"/>
    </source>
</evidence>
<protein>
    <recommendedName>
        <fullName evidence="4">Mce-associated membrane protein</fullName>
    </recommendedName>
</protein>
<proteinExistence type="predicted"/>
<sequence length="261" mass="26042">MTLGGFAVVAVVVLVALVAFLLGRGTDPVQPTTPPAPGTPAGPAGQAPPPDSAGWDVTAETALATRPMLELPEVAAQPHELTTATAGPPLSVPEPTQTTGRWVPGGFPATPEGAVGQLAALTTAGFEGGDPQVYSQAYQSIALPGAPPADRARLTTDLQRFRARAGLPATGPVNGLTVTWQLTNALIKGTADDGRYAVVCVLGELTVTGNGQSVSGGGGDCQALRYVAGNWQISPGAAAAPAPLAWPGTAEAVAAGYRAVG</sequence>
<reference evidence="2 3" key="1">
    <citation type="submission" date="2020-04" db="EMBL/GenBank/DDBJ databases">
        <authorList>
            <person name="Klaysubun C."/>
            <person name="Duangmal K."/>
            <person name="Lipun K."/>
        </authorList>
    </citation>
    <scope>NUCLEOTIDE SEQUENCE [LARGE SCALE GENOMIC DNA]</scope>
    <source>
        <strain evidence="2 3">K10HN5</strain>
    </source>
</reference>
<name>A0ABX1SGD6_9PSEU</name>
<comment type="caution">
    <text evidence="2">The sequence shown here is derived from an EMBL/GenBank/DDBJ whole genome shotgun (WGS) entry which is preliminary data.</text>
</comment>
<dbReference type="EMBL" id="JAAXLA010000061">
    <property type="protein sequence ID" value="NMI00627.1"/>
    <property type="molecule type" value="Genomic_DNA"/>
</dbReference>
<accession>A0ABX1SGD6</accession>
<organism evidence="2 3">
    <name type="scientific">Pseudonocardia acidicola</name>
    <dbReference type="NCBI Taxonomy" id="2724939"/>
    <lineage>
        <taxon>Bacteria</taxon>
        <taxon>Bacillati</taxon>
        <taxon>Actinomycetota</taxon>
        <taxon>Actinomycetes</taxon>
        <taxon>Pseudonocardiales</taxon>
        <taxon>Pseudonocardiaceae</taxon>
        <taxon>Pseudonocardia</taxon>
    </lineage>
</organism>
<feature type="region of interest" description="Disordered" evidence="1">
    <location>
        <begin position="26"/>
        <end position="55"/>
    </location>
</feature>
<evidence type="ECO:0008006" key="4">
    <source>
        <dbReference type="Google" id="ProtNLM"/>
    </source>
</evidence>
<evidence type="ECO:0000313" key="2">
    <source>
        <dbReference type="EMBL" id="NMI00627.1"/>
    </source>
</evidence>